<sequence>MSDQDAAVALTRYSKLAPFISQACTAADVVKLEEELNLRRSQVYASLKRLRMYRHPASLIPAKRGPKLGSKRLSSSAEDAIARQLRAARLTNRAIDIVTVHGEVEADCVNAGVPAPCLKTVRARMDETHAELLLRRRLGAQRAKERVQAFPGSIKTEAPLACIEIDHSPLDLYLVSTKSRECIGRAYLTIVSDTFTRCILGFNLGLDPPSALTVALALTHAVMPKEQWLSERGLDPGSWPYFGLPRCIRVDNAAEFRSPKFERACRSWGIALEFRLKKEDGGYVERLIGTVQHGVSQEEGASGSDPKKLRGQRSPQEGAQMTLQEAERWLARQIVWRYHKKRHSSLGMPPGQAWRGWFLSKSGAPLPLLVTDKRKFFVSFLPYEERVISHEGIALFNEKYFTDELRPYIRPGVKRRVHYDPRRLGRVYLELPCGYMDVTYSDTTKPCLPKFELDNLQKAKRAEVVDEFDQQARVKLVNENRKDRRMSRLSTRRARREERLAQAKLAQGTGADEISRSQPEVTKNAVKQMPKVDYSIPATVFSTGPT</sequence>
<protein>
    <submittedName>
        <fullName evidence="3">Mu transposase C-terminal domain-containing protein</fullName>
    </submittedName>
</protein>
<proteinExistence type="predicted"/>
<feature type="domain" description="Integrase catalytic" evidence="2">
    <location>
        <begin position="155"/>
        <end position="358"/>
    </location>
</feature>
<organism evidence="3 4">
    <name type="scientific">Novilysobacter selenitireducens</name>
    <dbReference type="NCBI Taxonomy" id="2872639"/>
    <lineage>
        <taxon>Bacteria</taxon>
        <taxon>Pseudomonadati</taxon>
        <taxon>Pseudomonadota</taxon>
        <taxon>Gammaproteobacteria</taxon>
        <taxon>Lysobacterales</taxon>
        <taxon>Lysobacteraceae</taxon>
        <taxon>Novilysobacter</taxon>
    </lineage>
</organism>
<name>A0ABS7T5G9_9GAMM</name>
<evidence type="ECO:0000313" key="4">
    <source>
        <dbReference type="Proteomes" id="UP001430954"/>
    </source>
</evidence>
<accession>A0ABS7T5G9</accession>
<dbReference type="RefSeq" id="WP_223675390.1">
    <property type="nucleotide sequence ID" value="NZ_JAINZW010000002.1"/>
</dbReference>
<dbReference type="InterPro" id="IPR036397">
    <property type="entry name" value="RNaseH_sf"/>
</dbReference>
<dbReference type="Gene3D" id="3.30.420.10">
    <property type="entry name" value="Ribonuclease H-like superfamily/Ribonuclease H"/>
    <property type="match status" value="1"/>
</dbReference>
<comment type="caution">
    <text evidence="3">The sequence shown here is derived from an EMBL/GenBank/DDBJ whole genome shotgun (WGS) entry which is preliminary data.</text>
</comment>
<keyword evidence="4" id="KW-1185">Reference proteome</keyword>
<dbReference type="Proteomes" id="UP001430954">
    <property type="component" value="Unassembled WGS sequence"/>
</dbReference>
<dbReference type="SUPFAM" id="SSF53098">
    <property type="entry name" value="Ribonuclease H-like"/>
    <property type="match status" value="1"/>
</dbReference>
<dbReference type="InterPro" id="IPR015378">
    <property type="entry name" value="Transposase-like_Mu_C"/>
</dbReference>
<dbReference type="EMBL" id="JAINZW010000002">
    <property type="protein sequence ID" value="MBZ4039127.1"/>
    <property type="molecule type" value="Genomic_DNA"/>
</dbReference>
<evidence type="ECO:0000259" key="2">
    <source>
        <dbReference type="PROSITE" id="PS50994"/>
    </source>
</evidence>
<reference evidence="3 4" key="1">
    <citation type="submission" date="2021-09" db="EMBL/GenBank/DDBJ databases">
        <title>Lysobacter sp. 13A isolated from the river sediment.</title>
        <authorList>
            <person name="Liu H."/>
            <person name="Li S."/>
            <person name="Mao S."/>
        </authorList>
    </citation>
    <scope>NUCLEOTIDE SEQUENCE [LARGE SCALE GENOMIC DNA]</scope>
    <source>
        <strain evidence="3 4">13A</strain>
    </source>
</reference>
<dbReference type="PROSITE" id="PS50994">
    <property type="entry name" value="INTEGRASE"/>
    <property type="match status" value="1"/>
</dbReference>
<dbReference type="InterPro" id="IPR001584">
    <property type="entry name" value="Integrase_cat-core"/>
</dbReference>
<gene>
    <name evidence="3" type="ORF">K6753_06220</name>
</gene>
<feature type="region of interest" description="Disordered" evidence="1">
    <location>
        <begin position="295"/>
        <end position="320"/>
    </location>
</feature>
<evidence type="ECO:0000313" key="3">
    <source>
        <dbReference type="EMBL" id="MBZ4039127.1"/>
    </source>
</evidence>
<evidence type="ECO:0000256" key="1">
    <source>
        <dbReference type="SAM" id="MobiDB-lite"/>
    </source>
</evidence>
<dbReference type="Pfam" id="PF09299">
    <property type="entry name" value="Mu-transpos_C"/>
    <property type="match status" value="1"/>
</dbReference>
<dbReference type="InterPro" id="IPR012337">
    <property type="entry name" value="RNaseH-like_sf"/>
</dbReference>
<feature type="region of interest" description="Disordered" evidence="1">
    <location>
        <begin position="504"/>
        <end position="525"/>
    </location>
</feature>